<dbReference type="Pfam" id="PF18928">
    <property type="entry name" value="DUF5677"/>
    <property type="match status" value="1"/>
</dbReference>
<gene>
    <name evidence="2" type="ORF">HDF08_001584</name>
</gene>
<organism evidence="2 3">
    <name type="scientific">Tunturiibacter lichenicola</name>
    <dbReference type="NCBI Taxonomy" id="2051959"/>
    <lineage>
        <taxon>Bacteria</taxon>
        <taxon>Pseudomonadati</taxon>
        <taxon>Acidobacteriota</taxon>
        <taxon>Terriglobia</taxon>
        <taxon>Terriglobales</taxon>
        <taxon>Acidobacteriaceae</taxon>
        <taxon>Tunturiibacter</taxon>
    </lineage>
</organism>
<dbReference type="InterPro" id="IPR043733">
    <property type="entry name" value="DUF5677"/>
</dbReference>
<dbReference type="SUPFAM" id="SSF103642">
    <property type="entry name" value="Sec-C motif"/>
    <property type="match status" value="1"/>
</dbReference>
<dbReference type="Proteomes" id="UP000564385">
    <property type="component" value="Unassembled WGS sequence"/>
</dbReference>
<dbReference type="EMBL" id="JACCCU010000001">
    <property type="protein sequence ID" value="NYF89517.1"/>
    <property type="molecule type" value="Genomic_DNA"/>
</dbReference>
<proteinExistence type="predicted"/>
<dbReference type="InterPro" id="IPR004027">
    <property type="entry name" value="SEC_C_motif"/>
</dbReference>
<reference evidence="2 3" key="1">
    <citation type="submission" date="2020-07" db="EMBL/GenBank/DDBJ databases">
        <title>Genomic Encyclopedia of Type Strains, Phase IV (KMG-V): Genome sequencing to study the core and pangenomes of soil and plant-associated prokaryotes.</title>
        <authorList>
            <person name="Whitman W."/>
        </authorList>
    </citation>
    <scope>NUCLEOTIDE SEQUENCE [LARGE SCALE GENOMIC DNA]</scope>
    <source>
        <strain evidence="2 3">M8UP22</strain>
    </source>
</reference>
<protein>
    <recommendedName>
        <fullName evidence="4">SEC-C motif-containing protein</fullName>
    </recommendedName>
</protein>
<dbReference type="AlphaFoldDB" id="A0A852VDF7"/>
<sequence>MNRSKGKKTVEVSSNEPCPCESGRKYSACCKKRKFKWVRDSAGNISKEIPMNDEVVEAFRHASAHFEAIFERKPRKNDPILVNKYFTSSADLKREILRAMKQADIRPEIIYAYLQTGRLVTDLKKLTPAEQTKYDTAIAEFRSQVEAGVAIEELIDPETPEKMLNGTLQQVQIIGGYYIETYFNSGISKRKGKEQLDVEFVVAFAFVSFIKSLRSILILLENGISYDANYLVRALYENYLKIKYVYRYPAKAAVFLAQIREMANEDDLTHRSDKTARKEKQLVQMGEYGG</sequence>
<comment type="caution">
    <text evidence="2">The sequence shown here is derived from an EMBL/GenBank/DDBJ whole genome shotgun (WGS) entry which is preliminary data.</text>
</comment>
<evidence type="ECO:0000256" key="1">
    <source>
        <dbReference type="SAM" id="MobiDB-lite"/>
    </source>
</evidence>
<accession>A0A852VDF7</accession>
<evidence type="ECO:0000313" key="2">
    <source>
        <dbReference type="EMBL" id="NYF89517.1"/>
    </source>
</evidence>
<feature type="region of interest" description="Disordered" evidence="1">
    <location>
        <begin position="270"/>
        <end position="290"/>
    </location>
</feature>
<evidence type="ECO:0008006" key="4">
    <source>
        <dbReference type="Google" id="ProtNLM"/>
    </source>
</evidence>
<feature type="compositionally biased region" description="Basic and acidic residues" evidence="1">
    <location>
        <begin position="270"/>
        <end position="281"/>
    </location>
</feature>
<evidence type="ECO:0000313" key="3">
    <source>
        <dbReference type="Proteomes" id="UP000564385"/>
    </source>
</evidence>
<dbReference type="Pfam" id="PF02810">
    <property type="entry name" value="SEC-C"/>
    <property type="match status" value="1"/>
</dbReference>
<name>A0A852VDF7_9BACT</name>